<dbReference type="PANTHER" id="PTHR44809">
    <property type="match status" value="1"/>
</dbReference>
<sequence length="564" mass="60818">MTPDQAMRAQQAAALLNQRRFAEALDLLAPLASTLPGEADIRHLLGAALAGTGDAAGAERALRAALTINAAHVHAAVDLARLLAAQERHEDLLAATEAAAAVERPRLALLDLRAQALQALDRAAEALAVRERQVGLAPDNPVVHHNLAALLGDMGHADRAEAAARTAFAKGGDAPETWLALARALQKQARYDEADAAFAEVLTRRPLALDALRDQAQLVWMRTGDAAAACARIDRMIVEHPDVSPLRALKAKVLTYAGDPRGAYEAMTAGPLSDAAGHLAASRAAVAFDADKALEHARTAVGMAPEQEDARRGLVEALLAVGAAEEAASMVEAMLRDRPLDQYLLAFQATLWRLLDDPRLSELCDYEAVVRGWRIDTPDGWPDLDSYLAELAETLRGLHRLKTHPLDQSLRHGTQTSMDLLVSEEPTVRAFFKAIDGPIRRHMALLGQGDDPLRRRNTGAYRIKGAWSIQLQPDGFHADHLHPDGWLSSACYIALPDAVEGAGREGWIQFGRPGIPTAPSLEAQHFIKPEPGLLALFPSYMWHGTVPFSGDQTRLTIAFDVVPA</sequence>
<dbReference type="PANTHER" id="PTHR44809:SF1">
    <property type="entry name" value="PROTEIN O-MANNOSYL-TRANSFERASE TMTC1"/>
    <property type="match status" value="1"/>
</dbReference>
<dbReference type="SMART" id="SM00028">
    <property type="entry name" value="TPR"/>
    <property type="match status" value="3"/>
</dbReference>
<dbReference type="Gene3D" id="1.25.40.10">
    <property type="entry name" value="Tetratricopeptide repeat domain"/>
    <property type="match status" value="3"/>
</dbReference>
<dbReference type="Proteomes" id="UP000016569">
    <property type="component" value="Unassembled WGS sequence"/>
</dbReference>
<dbReference type="Pfam" id="PF13759">
    <property type="entry name" value="2OG-FeII_Oxy_5"/>
    <property type="match status" value="1"/>
</dbReference>
<dbReference type="InterPro" id="IPR012668">
    <property type="entry name" value="CHP02466"/>
</dbReference>
<accession>A0A8E0NB47</accession>
<feature type="repeat" description="TPR" evidence="1">
    <location>
        <begin position="175"/>
        <end position="208"/>
    </location>
</feature>
<dbReference type="InterPro" id="IPR052943">
    <property type="entry name" value="TMTC_O-mannosyl-trnsfr"/>
</dbReference>
<dbReference type="Pfam" id="PF13181">
    <property type="entry name" value="TPR_8"/>
    <property type="match status" value="1"/>
</dbReference>
<keyword evidence="1" id="KW-0802">TPR repeat</keyword>
<dbReference type="PROSITE" id="PS50005">
    <property type="entry name" value="TPR"/>
    <property type="match status" value="1"/>
</dbReference>
<evidence type="ECO:0000313" key="3">
    <source>
        <dbReference type="Proteomes" id="UP000016569"/>
    </source>
</evidence>
<dbReference type="InterPro" id="IPR019734">
    <property type="entry name" value="TPR_rpt"/>
</dbReference>
<name>A0A8E0NB47_9CAUL</name>
<dbReference type="AlphaFoldDB" id="A0A8E0NB47"/>
<comment type="caution">
    <text evidence="2">The sequence shown here is derived from an EMBL/GenBank/DDBJ whole genome shotgun (WGS) entry which is preliminary data.</text>
</comment>
<dbReference type="InterPro" id="IPR011990">
    <property type="entry name" value="TPR-like_helical_dom_sf"/>
</dbReference>
<dbReference type="Pfam" id="PF14559">
    <property type="entry name" value="TPR_19"/>
    <property type="match status" value="1"/>
</dbReference>
<protein>
    <submittedName>
        <fullName evidence="2">TPR domain protein</fullName>
    </submittedName>
</protein>
<dbReference type="SUPFAM" id="SSF51197">
    <property type="entry name" value="Clavaminate synthase-like"/>
    <property type="match status" value="1"/>
</dbReference>
<gene>
    <name evidence="2" type="ORF">MBEBAB_1198</name>
</gene>
<dbReference type="SUPFAM" id="SSF48452">
    <property type="entry name" value="TPR-like"/>
    <property type="match status" value="1"/>
</dbReference>
<evidence type="ECO:0000256" key="1">
    <source>
        <dbReference type="PROSITE-ProRule" id="PRU00339"/>
    </source>
</evidence>
<dbReference type="RefSeq" id="WP_021697044.1">
    <property type="nucleotide sequence ID" value="NZ_BATC01000015.1"/>
</dbReference>
<proteinExistence type="predicted"/>
<dbReference type="Gene3D" id="2.60.120.620">
    <property type="entry name" value="q2cbj1_9rhob like domain"/>
    <property type="match status" value="1"/>
</dbReference>
<organism evidence="2 3">
    <name type="scientific">Brevundimonas abyssalis TAR-001</name>
    <dbReference type="NCBI Taxonomy" id="1391729"/>
    <lineage>
        <taxon>Bacteria</taxon>
        <taxon>Pseudomonadati</taxon>
        <taxon>Pseudomonadota</taxon>
        <taxon>Alphaproteobacteria</taxon>
        <taxon>Caulobacterales</taxon>
        <taxon>Caulobacteraceae</taxon>
        <taxon>Brevundimonas</taxon>
    </lineage>
</organism>
<reference evidence="3" key="1">
    <citation type="journal article" date="2013" name="Genome Announc.">
        <title>Draft Genome Sequence of the Dimorphic Prosthecate Bacterium Brevundimonas abyssalis TAR-001T.</title>
        <authorList>
            <person name="Tsubouchi T."/>
            <person name="Nishi S."/>
            <person name="Usui K."/>
            <person name="Shimane Y."/>
            <person name="Takaki Y."/>
            <person name="Maruyama T."/>
            <person name="Hatada Y."/>
        </authorList>
    </citation>
    <scope>NUCLEOTIDE SEQUENCE [LARGE SCALE GENOMIC DNA]</scope>
    <source>
        <strain evidence="3">TAR-001</strain>
    </source>
</reference>
<dbReference type="EMBL" id="BATC01000015">
    <property type="protein sequence ID" value="GAD58948.1"/>
    <property type="molecule type" value="Genomic_DNA"/>
</dbReference>
<evidence type="ECO:0000313" key="2">
    <source>
        <dbReference type="EMBL" id="GAD58948.1"/>
    </source>
</evidence>
<keyword evidence="3" id="KW-1185">Reference proteome</keyword>
<dbReference type="OrthoDB" id="9783136at2"/>